<dbReference type="Proteomes" id="UP001152592">
    <property type="component" value="Unassembled WGS sequence"/>
</dbReference>
<sequence length="85" mass="9118">MAGIEIVEDLEAKTPASALGKAIVIPTLGALFALLRLSLTGYHGARAIVWLGNIGRGVCNNSRHFACARSIGYSEIFFCAPWKIQ</sequence>
<keyword evidence="1" id="KW-1133">Transmembrane helix</keyword>
<dbReference type="OrthoDB" id="3531591at2759"/>
<organism evidence="2 3">
    <name type="scientific">Penicillium salamii</name>
    <dbReference type="NCBI Taxonomy" id="1612424"/>
    <lineage>
        <taxon>Eukaryota</taxon>
        <taxon>Fungi</taxon>
        <taxon>Dikarya</taxon>
        <taxon>Ascomycota</taxon>
        <taxon>Pezizomycotina</taxon>
        <taxon>Eurotiomycetes</taxon>
        <taxon>Eurotiomycetidae</taxon>
        <taxon>Eurotiales</taxon>
        <taxon>Aspergillaceae</taxon>
        <taxon>Penicillium</taxon>
    </lineage>
</organism>
<evidence type="ECO:0000313" key="3">
    <source>
        <dbReference type="Proteomes" id="UP001152592"/>
    </source>
</evidence>
<gene>
    <name evidence="2" type="ORF">PSALAMII_LOCUS2926</name>
</gene>
<protein>
    <submittedName>
        <fullName evidence="2">Uncharacterized protein</fullName>
    </submittedName>
</protein>
<comment type="caution">
    <text evidence="2">The sequence shown here is derived from an EMBL/GenBank/DDBJ whole genome shotgun (WGS) entry which is preliminary data.</text>
</comment>
<dbReference type="EMBL" id="CAJVPD010000122">
    <property type="protein sequence ID" value="CAG8346406.1"/>
    <property type="molecule type" value="Genomic_DNA"/>
</dbReference>
<accession>A0A9W4NAB5</accession>
<feature type="transmembrane region" description="Helical" evidence="1">
    <location>
        <begin position="18"/>
        <end position="37"/>
    </location>
</feature>
<keyword evidence="1" id="KW-0812">Transmembrane</keyword>
<proteinExistence type="predicted"/>
<evidence type="ECO:0000256" key="1">
    <source>
        <dbReference type="SAM" id="Phobius"/>
    </source>
</evidence>
<keyword evidence="1" id="KW-0472">Membrane</keyword>
<reference evidence="2" key="1">
    <citation type="submission" date="2021-07" db="EMBL/GenBank/DDBJ databases">
        <authorList>
            <person name="Branca A.L. A."/>
        </authorList>
    </citation>
    <scope>NUCLEOTIDE SEQUENCE</scope>
</reference>
<evidence type="ECO:0000313" key="2">
    <source>
        <dbReference type="EMBL" id="CAG8346406.1"/>
    </source>
</evidence>
<name>A0A9W4NAB5_9EURO</name>
<dbReference type="AlphaFoldDB" id="A0A9W4NAB5"/>